<reference evidence="1 2" key="1">
    <citation type="submission" date="2021-06" db="EMBL/GenBank/DDBJ databases">
        <title>Caerostris extrusa draft genome.</title>
        <authorList>
            <person name="Kono N."/>
            <person name="Arakawa K."/>
        </authorList>
    </citation>
    <scope>NUCLEOTIDE SEQUENCE [LARGE SCALE GENOMIC DNA]</scope>
</reference>
<comment type="caution">
    <text evidence="1">The sequence shown here is derived from an EMBL/GenBank/DDBJ whole genome shotgun (WGS) entry which is preliminary data.</text>
</comment>
<organism evidence="1 2">
    <name type="scientific">Caerostris extrusa</name>
    <name type="common">Bark spider</name>
    <name type="synonym">Caerostris bankana</name>
    <dbReference type="NCBI Taxonomy" id="172846"/>
    <lineage>
        <taxon>Eukaryota</taxon>
        <taxon>Metazoa</taxon>
        <taxon>Ecdysozoa</taxon>
        <taxon>Arthropoda</taxon>
        <taxon>Chelicerata</taxon>
        <taxon>Arachnida</taxon>
        <taxon>Araneae</taxon>
        <taxon>Araneomorphae</taxon>
        <taxon>Entelegynae</taxon>
        <taxon>Araneoidea</taxon>
        <taxon>Araneidae</taxon>
        <taxon>Caerostris</taxon>
    </lineage>
</organism>
<proteinExistence type="predicted"/>
<evidence type="ECO:0000313" key="1">
    <source>
        <dbReference type="EMBL" id="GIY04861.1"/>
    </source>
</evidence>
<keyword evidence="2" id="KW-1185">Reference proteome</keyword>
<accession>A0AAV4Q775</accession>
<dbReference type="Proteomes" id="UP001054945">
    <property type="component" value="Unassembled WGS sequence"/>
</dbReference>
<evidence type="ECO:0000313" key="2">
    <source>
        <dbReference type="Proteomes" id="UP001054945"/>
    </source>
</evidence>
<sequence>MYQSESLERKASSAFVPRVAEMKSRKTQRVVRRAGQLLLPSHSEKGFLLPTSFASADNSFLTVYFIQMHTVSKHPQK</sequence>
<gene>
    <name evidence="1" type="ORF">CEXT_400271</name>
</gene>
<dbReference type="EMBL" id="BPLR01005763">
    <property type="protein sequence ID" value="GIY04861.1"/>
    <property type="molecule type" value="Genomic_DNA"/>
</dbReference>
<protein>
    <submittedName>
        <fullName evidence="1">Uncharacterized protein</fullName>
    </submittedName>
</protein>
<dbReference type="AlphaFoldDB" id="A0AAV4Q775"/>
<name>A0AAV4Q775_CAEEX</name>